<keyword evidence="2 6" id="KW-0698">rRNA processing</keyword>
<keyword evidence="1 6" id="KW-0963">Cytoplasm</keyword>
<dbReference type="EC" id="2.1.1.-" evidence="6"/>
<evidence type="ECO:0000256" key="1">
    <source>
        <dbReference type="ARBA" id="ARBA00022490"/>
    </source>
</evidence>
<evidence type="ECO:0000256" key="5">
    <source>
        <dbReference type="ARBA" id="ARBA00022691"/>
    </source>
</evidence>
<evidence type="ECO:0000256" key="6">
    <source>
        <dbReference type="HAMAP-Rule" id="MF_00074"/>
    </source>
</evidence>
<proteinExistence type="inferred from homology"/>
<keyword evidence="4 6" id="KW-0808">Transferase</keyword>
<dbReference type="OrthoDB" id="9808773at2"/>
<evidence type="ECO:0000256" key="3">
    <source>
        <dbReference type="ARBA" id="ARBA00022603"/>
    </source>
</evidence>
<dbReference type="FunFam" id="3.40.50.150:FF:000041">
    <property type="entry name" value="Ribosomal RNA small subunit methyltransferase G"/>
    <property type="match status" value="1"/>
</dbReference>
<comment type="caution">
    <text evidence="6">Lacks conserved residue(s) required for the propagation of feature annotation.</text>
</comment>
<gene>
    <name evidence="6 7" type="primary">rsmG</name>
    <name evidence="7" type="ORF">NCTC13163_03098</name>
</gene>
<feature type="binding site" evidence="6">
    <location>
        <begin position="128"/>
        <end position="129"/>
    </location>
    <ligand>
        <name>S-adenosyl-L-methionine</name>
        <dbReference type="ChEBI" id="CHEBI:59789"/>
    </ligand>
</feature>
<dbReference type="CDD" id="cd02440">
    <property type="entry name" value="AdoMet_MTases"/>
    <property type="match status" value="1"/>
</dbReference>
<evidence type="ECO:0000256" key="4">
    <source>
        <dbReference type="ARBA" id="ARBA00022679"/>
    </source>
</evidence>
<dbReference type="InterPro" id="IPR003682">
    <property type="entry name" value="rRNA_ssu_MeTfrase_G"/>
</dbReference>
<dbReference type="HAMAP" id="MF_00074">
    <property type="entry name" value="16SrRNA_methyltr_G"/>
    <property type="match status" value="1"/>
</dbReference>
<name>A0A377FXV0_9BACL</name>
<sequence>MNESQFIEALQAEGFELSEKQLAQFERYFEMLVEWNEKMNLTAITDKEEVYLKHFYDSLSAAFHFDFNDVETVCDVGAGAGFPSLPLKILFPHLHVTIIDSLNKRITFLNELALALELEGVAFHHGRAEEFGKNKKFREQFDVVTARAVARMTVLAEYCLPLAKVGGTFVALKAAKVSDELVDAKNALGVLGGEVKATHQFLLPGEMSERNIVIVDKLRKTPGKYPRKAGTPAKEPLI</sequence>
<comment type="similarity">
    <text evidence="6">Belongs to the methyltransferase superfamily. RNA methyltransferase RsmG family.</text>
</comment>
<reference evidence="7 8" key="1">
    <citation type="submission" date="2018-06" db="EMBL/GenBank/DDBJ databases">
        <authorList>
            <consortium name="Pathogen Informatics"/>
            <person name="Doyle S."/>
        </authorList>
    </citation>
    <scope>NUCLEOTIDE SEQUENCE [LARGE SCALE GENOMIC DNA]</scope>
    <source>
        <strain evidence="7 8">NCTC13163</strain>
    </source>
</reference>
<dbReference type="InterPro" id="IPR029063">
    <property type="entry name" value="SAM-dependent_MTases_sf"/>
</dbReference>
<dbReference type="EMBL" id="UGGP01000001">
    <property type="protein sequence ID" value="STO09660.1"/>
    <property type="molecule type" value="Genomic_DNA"/>
</dbReference>
<dbReference type="PIRSF" id="PIRSF003078">
    <property type="entry name" value="GidB"/>
    <property type="match status" value="1"/>
</dbReference>
<organism evidence="7 8">
    <name type="scientific">Exiguobacterium aurantiacum</name>
    <dbReference type="NCBI Taxonomy" id="33987"/>
    <lineage>
        <taxon>Bacteria</taxon>
        <taxon>Bacillati</taxon>
        <taxon>Bacillota</taxon>
        <taxon>Bacilli</taxon>
        <taxon>Bacillales</taxon>
        <taxon>Bacillales Family XII. Incertae Sedis</taxon>
        <taxon>Exiguobacterium</taxon>
    </lineage>
</organism>
<evidence type="ECO:0000313" key="7">
    <source>
        <dbReference type="EMBL" id="STO09660.1"/>
    </source>
</evidence>
<dbReference type="PANTHER" id="PTHR31760:SF0">
    <property type="entry name" value="S-ADENOSYL-L-METHIONINE-DEPENDENT METHYLTRANSFERASES SUPERFAMILY PROTEIN"/>
    <property type="match status" value="1"/>
</dbReference>
<dbReference type="RefSeq" id="WP_024371085.1">
    <property type="nucleotide sequence ID" value="NZ_UGGP01000001.1"/>
</dbReference>
<dbReference type="NCBIfam" id="TIGR00138">
    <property type="entry name" value="rsmG_gidB"/>
    <property type="match status" value="1"/>
</dbReference>
<feature type="binding site" evidence="6">
    <location>
        <position position="147"/>
    </location>
    <ligand>
        <name>S-adenosyl-L-methionine</name>
        <dbReference type="ChEBI" id="CHEBI:59789"/>
    </ligand>
</feature>
<dbReference type="GO" id="GO:0070043">
    <property type="term" value="F:rRNA (guanine-N7-)-methyltransferase activity"/>
    <property type="evidence" value="ECO:0007669"/>
    <property type="project" value="UniProtKB-UniRule"/>
</dbReference>
<dbReference type="AlphaFoldDB" id="A0A377FXV0"/>
<evidence type="ECO:0000313" key="8">
    <source>
        <dbReference type="Proteomes" id="UP000254060"/>
    </source>
</evidence>
<feature type="binding site" evidence="6">
    <location>
        <position position="77"/>
    </location>
    <ligand>
        <name>S-adenosyl-L-methionine</name>
        <dbReference type="ChEBI" id="CHEBI:59789"/>
    </ligand>
</feature>
<dbReference type="Gene3D" id="3.40.50.150">
    <property type="entry name" value="Vaccinia Virus protein VP39"/>
    <property type="match status" value="1"/>
</dbReference>
<dbReference type="GO" id="GO:0005829">
    <property type="term" value="C:cytosol"/>
    <property type="evidence" value="ECO:0007669"/>
    <property type="project" value="TreeGrafter"/>
</dbReference>
<protein>
    <recommendedName>
        <fullName evidence="6">Ribosomal RNA small subunit methyltransferase G</fullName>
        <ecNumber evidence="6">2.1.1.-</ecNumber>
    </recommendedName>
    <alternativeName>
        <fullName evidence="6">16S rRNA 7-methylguanosine methyltransferase</fullName>
        <shortName evidence="6">16S rRNA m7G methyltransferase</shortName>
    </alternativeName>
</protein>
<comment type="subcellular location">
    <subcellularLocation>
        <location evidence="6">Cytoplasm</location>
    </subcellularLocation>
</comment>
<accession>A0A377FXV0</accession>
<dbReference type="SUPFAM" id="SSF53335">
    <property type="entry name" value="S-adenosyl-L-methionine-dependent methyltransferases"/>
    <property type="match status" value="1"/>
</dbReference>
<dbReference type="Pfam" id="PF02527">
    <property type="entry name" value="GidB"/>
    <property type="match status" value="1"/>
</dbReference>
<dbReference type="STRING" id="1397694.GCA_000702585_00520"/>
<evidence type="ECO:0000256" key="2">
    <source>
        <dbReference type="ARBA" id="ARBA00022552"/>
    </source>
</evidence>
<dbReference type="Proteomes" id="UP000254060">
    <property type="component" value="Unassembled WGS sequence"/>
</dbReference>
<keyword evidence="3 6" id="KW-0489">Methyltransferase</keyword>
<dbReference type="PANTHER" id="PTHR31760">
    <property type="entry name" value="S-ADENOSYL-L-METHIONINE-DEPENDENT METHYLTRANSFERASES SUPERFAMILY PROTEIN"/>
    <property type="match status" value="1"/>
</dbReference>
<comment type="function">
    <text evidence="6">Specifically methylates the N7 position of guanine in position 535 of 16S rRNA.</text>
</comment>
<keyword evidence="5 6" id="KW-0949">S-adenosyl-L-methionine</keyword>
<feature type="binding site" evidence="6">
    <location>
        <position position="82"/>
    </location>
    <ligand>
        <name>S-adenosyl-L-methionine</name>
        <dbReference type="ChEBI" id="CHEBI:59789"/>
    </ligand>
</feature>